<comment type="caution">
    <text evidence="1">The sequence shown here is derived from an EMBL/GenBank/DDBJ whole genome shotgun (WGS) entry which is preliminary data.</text>
</comment>
<sequence>MLVRGAFNHILRPGLRRDFRDAYQG</sequence>
<accession>A0A0F9GID8</accession>
<gene>
    <name evidence="1" type="ORF">LCGC14_2117180</name>
</gene>
<evidence type="ECO:0000313" key="1">
    <source>
        <dbReference type="EMBL" id="KKL69220.1"/>
    </source>
</evidence>
<feature type="non-terminal residue" evidence="1">
    <location>
        <position position="25"/>
    </location>
</feature>
<organism evidence="1">
    <name type="scientific">marine sediment metagenome</name>
    <dbReference type="NCBI Taxonomy" id="412755"/>
    <lineage>
        <taxon>unclassified sequences</taxon>
        <taxon>metagenomes</taxon>
        <taxon>ecological metagenomes</taxon>
    </lineage>
</organism>
<dbReference type="AlphaFoldDB" id="A0A0F9GID8"/>
<proteinExistence type="predicted"/>
<protein>
    <submittedName>
        <fullName evidence="1">Uncharacterized protein</fullName>
    </submittedName>
</protein>
<reference evidence="1" key="1">
    <citation type="journal article" date="2015" name="Nature">
        <title>Complex archaea that bridge the gap between prokaryotes and eukaryotes.</title>
        <authorList>
            <person name="Spang A."/>
            <person name="Saw J.H."/>
            <person name="Jorgensen S.L."/>
            <person name="Zaremba-Niedzwiedzka K."/>
            <person name="Martijn J."/>
            <person name="Lind A.E."/>
            <person name="van Eijk R."/>
            <person name="Schleper C."/>
            <person name="Guy L."/>
            <person name="Ettema T.J."/>
        </authorList>
    </citation>
    <scope>NUCLEOTIDE SEQUENCE</scope>
</reference>
<name>A0A0F9GID8_9ZZZZ</name>
<dbReference type="EMBL" id="LAZR01026283">
    <property type="protein sequence ID" value="KKL69220.1"/>
    <property type="molecule type" value="Genomic_DNA"/>
</dbReference>